<dbReference type="InterPro" id="IPR006212">
    <property type="entry name" value="Furin_repeat"/>
</dbReference>
<dbReference type="CDD" id="cd00064">
    <property type="entry name" value="FU"/>
    <property type="match status" value="3"/>
</dbReference>
<dbReference type="Proteomes" id="UP000689195">
    <property type="component" value="Unassembled WGS sequence"/>
</dbReference>
<comment type="caution">
    <text evidence="2">The sequence shown here is derived from an EMBL/GenBank/DDBJ whole genome shotgun (WGS) entry which is preliminary data.</text>
</comment>
<dbReference type="PANTHER" id="PTHR39767:SF2">
    <property type="entry name" value="CHROMOSOME UNDETERMINED SCAFFOLD_1, WHOLE GENOME SHOTGUN SEQUENCE"/>
    <property type="match status" value="1"/>
</dbReference>
<name>A0A8S1X4J9_9CILI</name>
<feature type="signal peptide" evidence="1">
    <location>
        <begin position="1"/>
        <end position="16"/>
    </location>
</feature>
<organism evidence="2 3">
    <name type="scientific">Paramecium pentaurelia</name>
    <dbReference type="NCBI Taxonomy" id="43138"/>
    <lineage>
        <taxon>Eukaryota</taxon>
        <taxon>Sar</taxon>
        <taxon>Alveolata</taxon>
        <taxon>Ciliophora</taxon>
        <taxon>Intramacronucleata</taxon>
        <taxon>Oligohymenophorea</taxon>
        <taxon>Peniculida</taxon>
        <taxon>Parameciidae</taxon>
        <taxon>Paramecium</taxon>
    </lineage>
</organism>
<proteinExistence type="predicted"/>
<keyword evidence="3" id="KW-1185">Reference proteome</keyword>
<evidence type="ECO:0000313" key="2">
    <source>
        <dbReference type="EMBL" id="CAD8195575.1"/>
    </source>
</evidence>
<dbReference type="EMBL" id="CAJJDO010000110">
    <property type="protein sequence ID" value="CAD8195575.1"/>
    <property type="molecule type" value="Genomic_DNA"/>
</dbReference>
<protein>
    <submittedName>
        <fullName evidence="2">Uncharacterized protein</fullName>
    </submittedName>
</protein>
<sequence>MKTILLILLSVQILLAQDPWVTHYTAFTSAEINDLDGWVVKKAFKGNTFSKCDKISLVGGYGAFGKGATALKQLNLPPHYKLKINVQLWKIDSWDNEIMFVLVDGFIWQAKWHYSEGANLCGAANDWKEAFYNIEFEVPHNSPTVSIVLTSNLDEDALNESWAFRDFKLSFQRCHPECAVCGDNKPDNCFFWTNVATNWNKQISLEGWTLDGEGKAESNECAGVQLFGGFGKLGRKANLWKRFTNLPPHFQVKVKVQMWKIDSWDNELFLMEIDDQEKFRQAFAYNEGVDLCGVDTGAKQGEGWAEKIVNIEINVPHKFPEVKVLMKSTLDEPPENESWGVRDFQLFAAQCFKGCTGCTGPAKSDCTSCGQGFDLVNGECKEGIKWMTLNRFFFNDEQDFQGLQDWIPSNVFQNQNPFSTCGQKKLFGGYQRFGARAKAERNFNLPKHSRLRIQFQFWKVDSWDDEKFQLFVDGKVVFERSFGFSTPGQAKICGAPQSTWMTYFFNVDVIIEHSNPTANVVLSSTLDQGADDESWGFREFQLLYELKEDCESWAFRDFKLSFQRCHPECAVCGDNKPDNCFFWTNVATNWNKQISLEGWTLDGEGKAESNECAGVQLFGGFGKLGRKANLWKRFTNLPPHFQVKVKVQMWKIDSWDNELFLMEIDDQEKFRQAFAYNEGVDLCGVDTGAKQGEGWAEKIVNIEINVPHKFPEVKVLMKSTLDEPPENESWGVRDFQLFAAQCFKGCTGCTGPAKSDCTSCGQGFDLVNGECKEGIKWMTLNRFFFNDEQDFQGLQDWIPSNVFQNQNPFSTCGQKKLFGGYQRFGARAKAERNFNLPKHSRLRIQFQFWKVDSWDDEKFQLFVDGKVVFERSFGFSTPGQAKICGAPQSTWMTYFFNVDVIIEHSNPTANVVLSSTLDQGADDESWDFKLSFQRCHPECAVCGDNKPDNCFFWTNVATNWNKQISLEGWTLDGEGKAESNECAGVQLFGGFGKLGRKANLWKRFTNLPPHFQVKVKVQMWKIDSWDNELFLMEIDDQEKFRQAFAYNEGVDLCGVDTGAKQGEGWAEKIVNIEINVPHKFPEVKVLMKSTLDEPPENESWGVRDFQLFAAQCFKGCTGCTGPAKSDCTSCGQGFDLVNGECKEGIKWMTLNRFFFNDEQDFQGLQDWIPSNVFQNQNPFSTCGQKKLFGGYQRFGARAKAERNFNLPKHSRLRIQFQFWKVDSWDDEKFQLFVDGKVVFERSFGFSTPGQAKICGAPQSTWMTYFFNVDVIIEHSNPTANVVLSSTLDQGADDESWGFREFQLLYELKEDCVELYTECGFKGTKYEICRDTPSLAREKISQVKSIKIPPGVIVQGFDEEVYKGKNVKFSSSQDCLEEIQFSFIQKKFEIIQADDSVLAANLRRIRFD</sequence>
<evidence type="ECO:0000313" key="3">
    <source>
        <dbReference type="Proteomes" id="UP000689195"/>
    </source>
</evidence>
<reference evidence="2" key="1">
    <citation type="submission" date="2021-01" db="EMBL/GenBank/DDBJ databases">
        <authorList>
            <consortium name="Genoscope - CEA"/>
            <person name="William W."/>
        </authorList>
    </citation>
    <scope>NUCLEOTIDE SEQUENCE</scope>
</reference>
<dbReference type="PANTHER" id="PTHR39767">
    <property type="entry name" value="CALCIUM/CALMODULIN-BINDING MEMBRANE PROTEIN PCM4-RELATED"/>
    <property type="match status" value="1"/>
</dbReference>
<dbReference type="SMART" id="SM00261">
    <property type="entry name" value="FU"/>
    <property type="match status" value="3"/>
</dbReference>
<evidence type="ECO:0000256" key="1">
    <source>
        <dbReference type="SAM" id="SignalP"/>
    </source>
</evidence>
<accession>A0A8S1X4J9</accession>
<keyword evidence="1" id="KW-0732">Signal</keyword>
<feature type="chain" id="PRO_5035790722" evidence="1">
    <location>
        <begin position="17"/>
        <end position="1407"/>
    </location>
</feature>
<gene>
    <name evidence="2" type="ORF">PPENT_87.1.T1100017</name>
</gene>
<dbReference type="OrthoDB" id="282545at2759"/>